<dbReference type="Pfam" id="PF00408">
    <property type="entry name" value="PGM_PMM_IV"/>
    <property type="match status" value="1"/>
</dbReference>
<evidence type="ECO:0000256" key="6">
    <source>
        <dbReference type="ARBA" id="ARBA00023235"/>
    </source>
</evidence>
<evidence type="ECO:0000256" key="5">
    <source>
        <dbReference type="ARBA" id="ARBA00022842"/>
    </source>
</evidence>
<dbReference type="Gene3D" id="3.40.120.10">
    <property type="entry name" value="Alpha-D-Glucose-1,6-Bisphosphate, subunit A, domain 3"/>
    <property type="match status" value="3"/>
</dbReference>
<evidence type="ECO:0000256" key="1">
    <source>
        <dbReference type="ARBA" id="ARBA00001946"/>
    </source>
</evidence>
<dbReference type="GO" id="GO:0000287">
    <property type="term" value="F:magnesium ion binding"/>
    <property type="evidence" value="ECO:0007669"/>
    <property type="project" value="InterPro"/>
</dbReference>
<evidence type="ECO:0000259" key="9">
    <source>
        <dbReference type="Pfam" id="PF02879"/>
    </source>
</evidence>
<dbReference type="InterPro" id="IPR006352">
    <property type="entry name" value="GlmM_bact"/>
</dbReference>
<dbReference type="SUPFAM" id="SSF53738">
    <property type="entry name" value="Phosphoglucomutase, first 3 domains"/>
    <property type="match status" value="3"/>
</dbReference>
<dbReference type="InterPro" id="IPR016055">
    <property type="entry name" value="A-D-PHexomutase_a/b/a-I/II/III"/>
</dbReference>
<dbReference type="InterPro" id="IPR036900">
    <property type="entry name" value="A-D-PHexomutase_C_sf"/>
</dbReference>
<evidence type="ECO:0000259" key="8">
    <source>
        <dbReference type="Pfam" id="PF02878"/>
    </source>
</evidence>
<dbReference type="InterPro" id="IPR005844">
    <property type="entry name" value="A-D-PHexomutase_a/b/a-I"/>
</dbReference>
<sequence length="454" mass="47288">MNKFFGTDGFRGKAGEGLTAEHAFAVGRFLGWYYGAAQSKKCRAVIGKDTRRSSYMLEYALAAGLTASGADAYIMHVTTTPSVAYAARVHNFDCGIVVSASHNGFADNGIKILNGSGEKLNDGTISLVEDYLSGGLKAGGAPVGAPFASGAEVGSVVDFVAGRNGYIAHLISLAPESLAGYKIGLDCANGAAYNIARRVFRALGATVVAIGCNPDGLNINDGCGSTRPARLCALVKARGLDVGFAFDGDGDRCICVDERGAVVDGDGIMYILSRFLQRRGELIGDRIVATVMSNSGLISSLSGLGVVVEVCGVGDRVVYEKMCACGAALGGEQSGHVIIGKVENTGDGIVTALYLMQALAARGGQFSSLLRGLTLYPQACISVEVDDKSRAFSPEVEREKQRALKLIGEGRVLVRPSGTESVVRVMVECPDGNLCRQACRNIARAIKGGGICAE</sequence>
<dbReference type="EC" id="5.4.2.10" evidence="11"/>
<dbReference type="InterPro" id="IPR005841">
    <property type="entry name" value="Alpha-D-phosphohexomutase_SF"/>
</dbReference>
<comment type="cofactor">
    <cofactor evidence="1">
        <name>Mg(2+)</name>
        <dbReference type="ChEBI" id="CHEBI:18420"/>
    </cofactor>
</comment>
<dbReference type="PRINTS" id="PR00509">
    <property type="entry name" value="PGMPMM"/>
</dbReference>
<dbReference type="GO" id="GO:0004615">
    <property type="term" value="F:phosphomannomutase activity"/>
    <property type="evidence" value="ECO:0007669"/>
    <property type="project" value="TreeGrafter"/>
</dbReference>
<dbReference type="PANTHER" id="PTHR42946:SF1">
    <property type="entry name" value="PHOSPHOGLUCOMUTASE (ALPHA-D-GLUCOSE-1,6-BISPHOSPHATE-DEPENDENT)"/>
    <property type="match status" value="1"/>
</dbReference>
<evidence type="ECO:0000259" key="7">
    <source>
        <dbReference type="Pfam" id="PF00408"/>
    </source>
</evidence>
<dbReference type="Pfam" id="PF02879">
    <property type="entry name" value="PGM_PMM_II"/>
    <property type="match status" value="1"/>
</dbReference>
<keyword evidence="3" id="KW-0597">Phosphoprotein</keyword>
<reference evidence="11" key="1">
    <citation type="submission" date="2020-10" db="EMBL/GenBank/DDBJ databases">
        <authorList>
            <person name="Gilroy R."/>
        </authorList>
    </citation>
    <scope>NUCLEOTIDE SEQUENCE</scope>
    <source>
        <strain evidence="11">ChiW16-3235</strain>
    </source>
</reference>
<gene>
    <name evidence="11" type="primary">glmM</name>
    <name evidence="11" type="ORF">IAB94_00660</name>
</gene>
<proteinExistence type="inferred from homology"/>
<protein>
    <submittedName>
        <fullName evidence="11">Phosphoglucosamine mutase</fullName>
        <ecNumber evidence="11">5.4.2.10</ecNumber>
    </submittedName>
</protein>
<dbReference type="InterPro" id="IPR050060">
    <property type="entry name" value="Phosphoglucosamine_mutase"/>
</dbReference>
<keyword evidence="6 11" id="KW-0413">Isomerase</keyword>
<organism evidence="11 12">
    <name type="scientific">Candidatus Coproplasma avicola</name>
    <dbReference type="NCBI Taxonomy" id="2840744"/>
    <lineage>
        <taxon>Bacteria</taxon>
        <taxon>Bacillati</taxon>
        <taxon>Bacillota</taxon>
        <taxon>Clostridia</taxon>
        <taxon>Eubacteriales</taxon>
        <taxon>Candidatus Coproplasma</taxon>
    </lineage>
</organism>
<dbReference type="Gene3D" id="3.30.310.50">
    <property type="entry name" value="Alpha-D-phosphohexomutase, C-terminal domain"/>
    <property type="match status" value="1"/>
</dbReference>
<name>A0A9D1E5F7_9FIRM</name>
<comment type="caution">
    <text evidence="11">The sequence shown here is derived from an EMBL/GenBank/DDBJ whole genome shotgun (WGS) entry which is preliminary data.</text>
</comment>
<reference evidence="11" key="2">
    <citation type="journal article" date="2021" name="PeerJ">
        <title>Extensive microbial diversity within the chicken gut microbiome revealed by metagenomics and culture.</title>
        <authorList>
            <person name="Gilroy R."/>
            <person name="Ravi A."/>
            <person name="Getino M."/>
            <person name="Pursley I."/>
            <person name="Horton D.L."/>
            <person name="Alikhan N.F."/>
            <person name="Baker D."/>
            <person name="Gharbi K."/>
            <person name="Hall N."/>
            <person name="Watson M."/>
            <person name="Adriaenssens E.M."/>
            <person name="Foster-Nyarko E."/>
            <person name="Jarju S."/>
            <person name="Secka A."/>
            <person name="Antonio M."/>
            <person name="Oren A."/>
            <person name="Chaudhuri R.R."/>
            <person name="La Ragione R."/>
            <person name="Hildebrand F."/>
            <person name="Pallen M.J."/>
        </authorList>
    </citation>
    <scope>NUCLEOTIDE SEQUENCE</scope>
    <source>
        <strain evidence="11">ChiW16-3235</strain>
    </source>
</reference>
<dbReference type="GO" id="GO:0005975">
    <property type="term" value="P:carbohydrate metabolic process"/>
    <property type="evidence" value="ECO:0007669"/>
    <property type="project" value="InterPro"/>
</dbReference>
<keyword evidence="4" id="KW-0479">Metal-binding</keyword>
<dbReference type="GO" id="GO:0009252">
    <property type="term" value="P:peptidoglycan biosynthetic process"/>
    <property type="evidence" value="ECO:0007669"/>
    <property type="project" value="TreeGrafter"/>
</dbReference>
<dbReference type="InterPro" id="IPR005845">
    <property type="entry name" value="A-D-PHexomutase_a/b/a-II"/>
</dbReference>
<evidence type="ECO:0000256" key="4">
    <source>
        <dbReference type="ARBA" id="ARBA00022723"/>
    </source>
</evidence>
<accession>A0A9D1E5F7</accession>
<comment type="similarity">
    <text evidence="2">Belongs to the phosphohexose mutase family.</text>
</comment>
<dbReference type="SUPFAM" id="SSF55957">
    <property type="entry name" value="Phosphoglucomutase, C-terminal domain"/>
    <property type="match status" value="1"/>
</dbReference>
<feature type="domain" description="Alpha-D-phosphohexomutase alpha/beta/alpha" evidence="10">
    <location>
        <begin position="264"/>
        <end position="371"/>
    </location>
</feature>
<dbReference type="PANTHER" id="PTHR42946">
    <property type="entry name" value="PHOSPHOHEXOSE MUTASE"/>
    <property type="match status" value="1"/>
</dbReference>
<evidence type="ECO:0000313" key="12">
    <source>
        <dbReference type="Proteomes" id="UP000823913"/>
    </source>
</evidence>
<dbReference type="InterPro" id="IPR005843">
    <property type="entry name" value="A-D-PHexomutase_C"/>
</dbReference>
<dbReference type="GO" id="GO:0008966">
    <property type="term" value="F:phosphoglucosamine mutase activity"/>
    <property type="evidence" value="ECO:0007669"/>
    <property type="project" value="UniProtKB-EC"/>
</dbReference>
<feature type="domain" description="Alpha-D-phosphohexomutase C-terminal" evidence="7">
    <location>
        <begin position="405"/>
        <end position="442"/>
    </location>
</feature>
<dbReference type="NCBIfam" id="TIGR01455">
    <property type="entry name" value="glmM"/>
    <property type="match status" value="1"/>
</dbReference>
<evidence type="ECO:0000256" key="2">
    <source>
        <dbReference type="ARBA" id="ARBA00010231"/>
    </source>
</evidence>
<dbReference type="Pfam" id="PF02878">
    <property type="entry name" value="PGM_PMM_I"/>
    <property type="match status" value="1"/>
</dbReference>
<dbReference type="Pfam" id="PF02880">
    <property type="entry name" value="PGM_PMM_III"/>
    <property type="match status" value="1"/>
</dbReference>
<keyword evidence="5" id="KW-0460">Magnesium</keyword>
<evidence type="ECO:0000313" key="11">
    <source>
        <dbReference type="EMBL" id="HIR66541.1"/>
    </source>
</evidence>
<dbReference type="InterPro" id="IPR005846">
    <property type="entry name" value="A-D-PHexomutase_a/b/a-III"/>
</dbReference>
<evidence type="ECO:0000259" key="10">
    <source>
        <dbReference type="Pfam" id="PF02880"/>
    </source>
</evidence>
<evidence type="ECO:0000256" key="3">
    <source>
        <dbReference type="ARBA" id="ARBA00022553"/>
    </source>
</evidence>
<dbReference type="AlphaFoldDB" id="A0A9D1E5F7"/>
<feature type="domain" description="Alpha-D-phosphohexomutase alpha/beta/alpha" evidence="8">
    <location>
        <begin position="4"/>
        <end position="131"/>
    </location>
</feature>
<dbReference type="GO" id="GO:0005829">
    <property type="term" value="C:cytosol"/>
    <property type="evidence" value="ECO:0007669"/>
    <property type="project" value="TreeGrafter"/>
</dbReference>
<dbReference type="FunFam" id="3.40.120.10:FF:000003">
    <property type="entry name" value="Phosphoglucosamine mutase"/>
    <property type="match status" value="1"/>
</dbReference>
<feature type="domain" description="Alpha-D-phosphohexomutase alpha/beta/alpha" evidence="9">
    <location>
        <begin position="166"/>
        <end position="260"/>
    </location>
</feature>
<dbReference type="EMBL" id="DVHK01000014">
    <property type="protein sequence ID" value="HIR66541.1"/>
    <property type="molecule type" value="Genomic_DNA"/>
</dbReference>
<dbReference type="GO" id="GO:0006048">
    <property type="term" value="P:UDP-N-acetylglucosamine biosynthetic process"/>
    <property type="evidence" value="ECO:0007669"/>
    <property type="project" value="TreeGrafter"/>
</dbReference>
<dbReference type="Proteomes" id="UP000823913">
    <property type="component" value="Unassembled WGS sequence"/>
</dbReference>